<dbReference type="InterPro" id="IPR007729">
    <property type="entry name" value="DGOK"/>
</dbReference>
<accession>A0A845QXW2</accession>
<dbReference type="Gene3D" id="3.30.420.300">
    <property type="entry name" value="2-keto-3-deoxy-galactonokinase, substrate binding domain"/>
    <property type="match status" value="1"/>
</dbReference>
<gene>
    <name evidence="1" type="ORF">D3Z33_09585</name>
</gene>
<organism evidence="1 2">
    <name type="scientific">Senegalia massiliensis</name>
    <dbReference type="NCBI Taxonomy" id="1720316"/>
    <lineage>
        <taxon>Bacteria</taxon>
        <taxon>Bacillati</taxon>
        <taxon>Bacillota</taxon>
        <taxon>Clostridia</taxon>
        <taxon>Eubacteriales</taxon>
        <taxon>Clostridiaceae</taxon>
        <taxon>Senegalia</taxon>
    </lineage>
</organism>
<dbReference type="RefSeq" id="WP_160197570.1">
    <property type="nucleotide sequence ID" value="NZ_QXXA01000010.1"/>
</dbReference>
<comment type="caution">
    <text evidence="1">The sequence shown here is derived from an EMBL/GenBank/DDBJ whole genome shotgun (WGS) entry which is preliminary data.</text>
</comment>
<keyword evidence="2" id="KW-1185">Reference proteome</keyword>
<dbReference type="Pfam" id="PF05035">
    <property type="entry name" value="DGOK"/>
    <property type="match status" value="1"/>
</dbReference>
<dbReference type="AlphaFoldDB" id="A0A845QXW2"/>
<dbReference type="EMBL" id="QXXA01000010">
    <property type="protein sequence ID" value="NBI07101.1"/>
    <property type="molecule type" value="Genomic_DNA"/>
</dbReference>
<evidence type="ECO:0000313" key="2">
    <source>
        <dbReference type="Proteomes" id="UP000467132"/>
    </source>
</evidence>
<evidence type="ECO:0008006" key="3">
    <source>
        <dbReference type="Google" id="ProtNLM"/>
    </source>
</evidence>
<dbReference type="GO" id="GO:0034194">
    <property type="term" value="P:D-galactonate catabolic process"/>
    <property type="evidence" value="ECO:0007669"/>
    <property type="project" value="InterPro"/>
</dbReference>
<reference evidence="1 2" key="1">
    <citation type="submission" date="2018-08" db="EMBL/GenBank/DDBJ databases">
        <title>Murine metabolic-syndrome-specific gut microbial biobank.</title>
        <authorList>
            <person name="Liu C."/>
        </authorList>
    </citation>
    <scope>NUCLEOTIDE SEQUENCE [LARGE SCALE GENOMIC DNA]</scope>
    <source>
        <strain evidence="1 2">583</strain>
    </source>
</reference>
<name>A0A845QXW2_9CLOT</name>
<dbReference type="GO" id="GO:0008671">
    <property type="term" value="F:2-dehydro-3-deoxygalactonokinase activity"/>
    <property type="evidence" value="ECO:0007669"/>
    <property type="project" value="InterPro"/>
</dbReference>
<dbReference type="InterPro" id="IPR042257">
    <property type="entry name" value="DGOK_C"/>
</dbReference>
<proteinExistence type="predicted"/>
<sequence>MNIILIDSGTTNSRIRLTRINSNEIIDSIKLNIGVRNTAIEGNNTILKNGLKEGLLKIINRNNLTSQEIEYIIASGMITSNLGIYEVPHIKGPASIKDFASNSVVYKSEEFLNIPIIFIPGMENSVEDENDIIFNINDYDIMRGEEVETIGLLEQINVKGKGIMILPGSHTKYIFVDEDKKLLSCLSTLGGETLLSIQKETILSKSLKKDLICTIQKDMLKKGYDAAREYGVTRGLYHVRLLDKFSELDSNYLANYYTGVIIHDDIKSLLKSLNNKEDIDWVIIGGSDPLKNVFYYLIKHLELDWNIIKANDEQVEYSTVIGSKTIASRYMKVKI</sequence>
<dbReference type="CDD" id="cd24012">
    <property type="entry name" value="ASKHA_NBD_KDGal-kinase"/>
    <property type="match status" value="1"/>
</dbReference>
<dbReference type="Proteomes" id="UP000467132">
    <property type="component" value="Unassembled WGS sequence"/>
</dbReference>
<protein>
    <recommendedName>
        <fullName evidence="3">2-dehydro-3-deoxygalactonokinase</fullName>
    </recommendedName>
</protein>
<evidence type="ECO:0000313" key="1">
    <source>
        <dbReference type="EMBL" id="NBI07101.1"/>
    </source>
</evidence>
<dbReference type="Gene3D" id="3.30.420.310">
    <property type="entry name" value="2-keto-3-deoxy-galactonokinase, C-terminal domain"/>
    <property type="match status" value="1"/>
</dbReference>
<dbReference type="OrthoDB" id="256574at2"/>
<dbReference type="InterPro" id="IPR042258">
    <property type="entry name" value="DGOK_N"/>
</dbReference>